<dbReference type="VEuPathDB" id="VectorBase:LLOJ007736"/>
<dbReference type="GO" id="GO:0012505">
    <property type="term" value="C:endomembrane system"/>
    <property type="evidence" value="ECO:0007669"/>
    <property type="project" value="TreeGrafter"/>
</dbReference>
<sequence>MDEQDIPIDIHTGKLLEWLVSRRVVGKEWHKAIPDIRNKINNAIRDMPANEELVQLLSGAHINYFHCLKIVEILKMTEADTKNVFGRYGSQRMKDWQEVVKNYEKDSVYLAEAAQILVRNITFEIPSLKKQITKFEQLSEEAAKKAKDMSKSQNAIRGEFTVLCQQLGIKGEEIKAELKVKLEQLPQMFGEIAAKVSALDKAVNLYGEYCKNKNCLQIIRHVSTAGNSTVYEFLYSEAPLSIEEPKLILEMTMGIPSNDNQEIDFGDGANIDFGDAGAIDFGESDITLQSGNEIDWGDGIEAVTDPAEINFDISLEESGIVVEGGGQSGGVARGEEALSILDAPTYRDRFIDELLELEAFLKMRLYELTTTSESSMLSMTFLDEIAGQDTNTIQQMIVNVEVVLANTLQPQLQYLHQVKHSPRYIDILSAKVRQKLTAIDKLKENEKLSKEKSVRYLEEAAKLRPDLEKAIKHTKTLQQQIESDISKRYKNRTEQDIPIDIHTGKLLEWLVSRRVVGKEWHKAIPDIRNKINNAIRDMPANEELVQLLSGAHINYFHCLKIVEILKMTEADTKNVFGRYGSQRMKDWQEVVKNYEKDSVYLAEAAQILVRNITFEIPSLKKQITKFEQLSEEAAKKAKDMSKSQNAIRGEFTVLCQQLGIKGEEIKAELKVKLEQLPQMFGEIAAKVSALDKAVNLYGEYCKNKNCLQIIRHVSTAGNSTVYEFLYSEAPLSIEEPQIDFGDDDGNPSSNDHEIDFGDGANIDFGDAGAIDFGESDITLQSGNEIDWGDGVEAVTDPAEINFDISLEESGIVVGGGGQSGGVARGEEALSILDAPTYRDRFIDELLELEAFLKMRLYELTTTSESSMLSMTFLDEIAGQDTNTIQQMIVNVEVVLANTLQPQLQYLHQVKHSPRYIDILSAKVRQKLTAIDKLKENEKLSKEKSVRYLEEAAKLRPDLEKAIKHTKTLQQQIESDISKRYKNRTVNLMGGQDPCWLIVEVFAEIVEVSAEIVEEPAWGLASSGRILHSHRQSPHIRAARDCPL</sequence>
<dbReference type="VEuPathDB" id="VectorBase:LLONM1_001639"/>
<evidence type="ECO:0000313" key="3">
    <source>
        <dbReference type="Proteomes" id="UP000092461"/>
    </source>
</evidence>
<name>A0A1B0CS87_LUTLO</name>
<proteinExistence type="inferred from homology"/>
<dbReference type="GO" id="GO:0007346">
    <property type="term" value="P:regulation of mitotic cell cycle"/>
    <property type="evidence" value="ECO:0007669"/>
    <property type="project" value="TreeGrafter"/>
</dbReference>
<keyword evidence="3" id="KW-1185">Reference proteome</keyword>
<dbReference type="PANTHER" id="PTHR14894:SF0">
    <property type="entry name" value="CDK5 REGULATORY SUBUNIT-ASSOCIATED PROTEIN 3"/>
    <property type="match status" value="1"/>
</dbReference>
<dbReference type="AlphaFoldDB" id="A0A1B0CS87"/>
<dbReference type="EnsemblMetazoa" id="LLOJ007736-RA">
    <property type="protein sequence ID" value="LLOJ007736-PA"/>
    <property type="gene ID" value="LLOJ007736"/>
</dbReference>
<dbReference type="InterPro" id="IPR008491">
    <property type="entry name" value="CDK5RAP3"/>
</dbReference>
<organism evidence="2 3">
    <name type="scientific">Lutzomyia longipalpis</name>
    <name type="common">Sand fly</name>
    <dbReference type="NCBI Taxonomy" id="7200"/>
    <lineage>
        <taxon>Eukaryota</taxon>
        <taxon>Metazoa</taxon>
        <taxon>Ecdysozoa</taxon>
        <taxon>Arthropoda</taxon>
        <taxon>Hexapoda</taxon>
        <taxon>Insecta</taxon>
        <taxon>Pterygota</taxon>
        <taxon>Neoptera</taxon>
        <taxon>Endopterygota</taxon>
        <taxon>Diptera</taxon>
        <taxon>Nematocera</taxon>
        <taxon>Psychodoidea</taxon>
        <taxon>Psychodidae</taxon>
        <taxon>Lutzomyia</taxon>
        <taxon>Lutzomyia</taxon>
    </lineage>
</organism>
<dbReference type="EMBL" id="AJWK01025802">
    <property type="status" value="NOT_ANNOTATED_CDS"/>
    <property type="molecule type" value="Genomic_DNA"/>
</dbReference>
<dbReference type="EMBL" id="AJWK01025803">
    <property type="status" value="NOT_ANNOTATED_CDS"/>
    <property type="molecule type" value="Genomic_DNA"/>
</dbReference>
<comment type="similarity">
    <text evidence="1">Belongs to the CDK5RAP3 family.</text>
</comment>
<reference evidence="2" key="1">
    <citation type="submission" date="2020-05" db="UniProtKB">
        <authorList>
            <consortium name="EnsemblMetazoa"/>
        </authorList>
    </citation>
    <scope>IDENTIFICATION</scope>
    <source>
        <strain evidence="2">Jacobina</strain>
    </source>
</reference>
<dbReference type="PANTHER" id="PTHR14894">
    <property type="entry name" value="CDK5 REGULATORY SUBUNIT-ASSOCIATED PROTEIN 3"/>
    <property type="match status" value="1"/>
</dbReference>
<dbReference type="Pfam" id="PF05600">
    <property type="entry name" value="CDK5RAP3"/>
    <property type="match status" value="2"/>
</dbReference>
<evidence type="ECO:0000313" key="2">
    <source>
        <dbReference type="EnsemblMetazoa" id="LLOJ007736-PA"/>
    </source>
</evidence>
<protein>
    <submittedName>
        <fullName evidence="2">Uncharacterized protein</fullName>
    </submittedName>
</protein>
<dbReference type="Proteomes" id="UP000092461">
    <property type="component" value="Unassembled WGS sequence"/>
</dbReference>
<accession>A0A1B0CS87</accession>
<evidence type="ECO:0000256" key="1">
    <source>
        <dbReference type="ARBA" id="ARBA00007478"/>
    </source>
</evidence>